<dbReference type="EMBL" id="SRLO01000798">
    <property type="protein sequence ID" value="TNN46289.1"/>
    <property type="molecule type" value="Genomic_DNA"/>
</dbReference>
<organism evidence="1 2">
    <name type="scientific">Liparis tanakae</name>
    <name type="common">Tanaka's snailfish</name>
    <dbReference type="NCBI Taxonomy" id="230148"/>
    <lineage>
        <taxon>Eukaryota</taxon>
        <taxon>Metazoa</taxon>
        <taxon>Chordata</taxon>
        <taxon>Craniata</taxon>
        <taxon>Vertebrata</taxon>
        <taxon>Euteleostomi</taxon>
        <taxon>Actinopterygii</taxon>
        <taxon>Neopterygii</taxon>
        <taxon>Teleostei</taxon>
        <taxon>Neoteleostei</taxon>
        <taxon>Acanthomorphata</taxon>
        <taxon>Eupercaria</taxon>
        <taxon>Perciformes</taxon>
        <taxon>Cottioidei</taxon>
        <taxon>Cottales</taxon>
        <taxon>Liparidae</taxon>
        <taxon>Liparis</taxon>
    </lineage>
</organism>
<evidence type="ECO:0000313" key="1">
    <source>
        <dbReference type="EMBL" id="TNN46289.1"/>
    </source>
</evidence>
<dbReference type="Proteomes" id="UP000314294">
    <property type="component" value="Unassembled WGS sequence"/>
</dbReference>
<evidence type="ECO:0000313" key="2">
    <source>
        <dbReference type="Proteomes" id="UP000314294"/>
    </source>
</evidence>
<name>A0A4Z2FYH3_9TELE</name>
<reference evidence="1 2" key="1">
    <citation type="submission" date="2019-03" db="EMBL/GenBank/DDBJ databases">
        <title>First draft genome of Liparis tanakae, snailfish: a comprehensive survey of snailfish specific genes.</title>
        <authorList>
            <person name="Kim W."/>
            <person name="Song I."/>
            <person name="Jeong J.-H."/>
            <person name="Kim D."/>
            <person name="Kim S."/>
            <person name="Ryu S."/>
            <person name="Song J.Y."/>
            <person name="Lee S.K."/>
        </authorList>
    </citation>
    <scope>NUCLEOTIDE SEQUENCE [LARGE SCALE GENOMIC DNA]</scope>
    <source>
        <tissue evidence="1">Muscle</tissue>
    </source>
</reference>
<comment type="caution">
    <text evidence="1">The sequence shown here is derived from an EMBL/GenBank/DDBJ whole genome shotgun (WGS) entry which is preliminary data.</text>
</comment>
<proteinExistence type="predicted"/>
<protein>
    <submittedName>
        <fullName evidence="1">Uncharacterized protein</fullName>
    </submittedName>
</protein>
<gene>
    <name evidence="1" type="ORF">EYF80_043527</name>
</gene>
<keyword evidence="2" id="KW-1185">Reference proteome</keyword>
<dbReference type="AlphaFoldDB" id="A0A4Z2FYH3"/>
<sequence length="70" mass="7937">MASTSVLHSAKSKRYFLSINGDANIFIHEENSVVEKPYFQRERKKTAALISGSNFPKHASLKTVEVTRRN</sequence>
<accession>A0A4Z2FYH3</accession>